<dbReference type="PANTHER" id="PTHR30307">
    <property type="entry name" value="S-ADENOSYLMETHIONINE:TRNA RIBOSYLTRANSFERASE-ISOMERASE"/>
    <property type="match status" value="1"/>
</dbReference>
<dbReference type="NCBIfam" id="TIGR00113">
    <property type="entry name" value="queA"/>
    <property type="match status" value="1"/>
</dbReference>
<proteinExistence type="inferred from homology"/>
<dbReference type="GO" id="GO:0008616">
    <property type="term" value="P:tRNA queuosine(34) biosynthetic process"/>
    <property type="evidence" value="ECO:0007669"/>
    <property type="project" value="UniProtKB-UniRule"/>
</dbReference>
<gene>
    <name evidence="5" type="primary">queA</name>
    <name evidence="6" type="ORF">JGI23_01500</name>
</gene>
<dbReference type="AlphaFoldDB" id="A0A0P1NW54"/>
<evidence type="ECO:0000256" key="3">
    <source>
        <dbReference type="ARBA" id="ARBA00022691"/>
    </source>
</evidence>
<reference evidence="7" key="1">
    <citation type="submission" date="2015-11" db="EMBL/GenBank/DDBJ databases">
        <authorList>
            <person name="Varghese N."/>
        </authorList>
    </citation>
    <scope>NUCLEOTIDE SEQUENCE [LARGE SCALE GENOMIC DNA]</scope>
    <source>
        <strain evidence="7">JGI-23</strain>
    </source>
</reference>
<dbReference type="Gene3D" id="3.40.1780.10">
    <property type="entry name" value="QueA-like"/>
    <property type="match status" value="1"/>
</dbReference>
<comment type="pathway">
    <text evidence="5">tRNA modification; tRNA-queuosine biosynthesis.</text>
</comment>
<evidence type="ECO:0000256" key="4">
    <source>
        <dbReference type="ARBA" id="ARBA00022785"/>
    </source>
</evidence>
<keyword evidence="7" id="KW-1185">Reference proteome</keyword>
<comment type="subcellular location">
    <subcellularLocation>
        <location evidence="5">Cytoplasm</location>
    </subcellularLocation>
</comment>
<comment type="catalytic activity">
    <reaction evidence="5">
        <text>7-aminomethyl-7-carbaguanosine(34) in tRNA + S-adenosyl-L-methionine = epoxyqueuosine(34) in tRNA + adenine + L-methionine + 2 H(+)</text>
        <dbReference type="Rhea" id="RHEA:32155"/>
        <dbReference type="Rhea" id="RHEA-COMP:10342"/>
        <dbReference type="Rhea" id="RHEA-COMP:18582"/>
        <dbReference type="ChEBI" id="CHEBI:15378"/>
        <dbReference type="ChEBI" id="CHEBI:16708"/>
        <dbReference type="ChEBI" id="CHEBI:57844"/>
        <dbReference type="ChEBI" id="CHEBI:59789"/>
        <dbReference type="ChEBI" id="CHEBI:82833"/>
        <dbReference type="ChEBI" id="CHEBI:194443"/>
        <dbReference type="EC" id="2.4.99.17"/>
    </reaction>
</comment>
<dbReference type="InterPro" id="IPR003699">
    <property type="entry name" value="QueA"/>
</dbReference>
<keyword evidence="4 5" id="KW-0671">Queuosine biosynthesis</keyword>
<comment type="similarity">
    <text evidence="5">Belongs to the QueA family.</text>
</comment>
<dbReference type="EMBL" id="CZVW01000017">
    <property type="protein sequence ID" value="CUT03562.1"/>
    <property type="molecule type" value="Genomic_DNA"/>
</dbReference>
<keyword evidence="1 5" id="KW-0963">Cytoplasm</keyword>
<evidence type="ECO:0000313" key="7">
    <source>
        <dbReference type="Proteomes" id="UP000199197"/>
    </source>
</evidence>
<evidence type="ECO:0000256" key="1">
    <source>
        <dbReference type="ARBA" id="ARBA00022490"/>
    </source>
</evidence>
<dbReference type="PANTHER" id="PTHR30307:SF0">
    <property type="entry name" value="S-ADENOSYLMETHIONINE:TRNA RIBOSYLTRANSFERASE-ISOMERASE"/>
    <property type="match status" value="1"/>
</dbReference>
<comment type="subunit">
    <text evidence="5">Monomer.</text>
</comment>
<dbReference type="EC" id="2.4.99.17" evidence="5"/>
<dbReference type="FunFam" id="2.40.10.240:FF:000002">
    <property type="entry name" value="S-adenosylmethionine:tRNA ribosyltransferase-isomerase"/>
    <property type="match status" value="1"/>
</dbReference>
<sequence length="346" mass="39719">MKLSDFNYQLPKNLIAKYPVEPRDSARLLVLDRKNKTIEDKVFTDIIDYLEEGDSLVLNKTKVFPARLIGRKEKTGAKIEILLLRELNPEEHLWDVLVEPARKVRIGNKIYFGDNNEVYCEVIDNTTSRGRTLKFHYEGDFFKFIEKYGQVPLPPYIKRQPEEGDKEWYQTVYAEVVGSVAAPTAGLHLSKKMLKRIEKERVKNVPIVLHIGIGTFRKVEVEDLSKHRMDSEYFEIPAESARLINETIDKKKSVVAVGTSVVRALESSVSADGHVKPYKGWTDKFIYPPYEFKIVNKLITNFHAPESTPLMLVAAFAGLDFLMQAYKHAIKNGYRFLSYGDAMLII</sequence>
<dbReference type="UniPathway" id="UPA00392"/>
<dbReference type="Pfam" id="PF02547">
    <property type="entry name" value="Queuosine_synth"/>
    <property type="match status" value="1"/>
</dbReference>
<dbReference type="Proteomes" id="UP000199197">
    <property type="component" value="Unassembled WGS sequence"/>
</dbReference>
<evidence type="ECO:0000256" key="2">
    <source>
        <dbReference type="ARBA" id="ARBA00022679"/>
    </source>
</evidence>
<dbReference type="OrthoDB" id="9805933at2"/>
<organism evidence="6 7">
    <name type="scientific">Candidatus Chryseopegocella kryptomonas</name>
    <dbReference type="NCBI Taxonomy" id="1633643"/>
    <lineage>
        <taxon>Bacteria</taxon>
        <taxon>Pseudomonadati</taxon>
        <taxon>Candidatus Kryptoniota</taxon>
        <taxon>Candidatus Chryseopegocella</taxon>
    </lineage>
</organism>
<keyword evidence="3 5" id="KW-0949">S-adenosyl-L-methionine</keyword>
<accession>A0A0P1NW54</accession>
<evidence type="ECO:0000256" key="5">
    <source>
        <dbReference type="HAMAP-Rule" id="MF_00113"/>
    </source>
</evidence>
<dbReference type="InterPro" id="IPR042119">
    <property type="entry name" value="QueA_dom2"/>
</dbReference>
<dbReference type="GO" id="GO:0051075">
    <property type="term" value="F:S-adenosylmethionine:tRNA ribosyltransferase-isomerase activity"/>
    <property type="evidence" value="ECO:0007669"/>
    <property type="project" value="UniProtKB-EC"/>
</dbReference>
<protein>
    <recommendedName>
        <fullName evidence="5">S-adenosylmethionine:tRNA ribosyltransferase-isomerase</fullName>
        <ecNumber evidence="5">2.4.99.17</ecNumber>
    </recommendedName>
    <alternativeName>
        <fullName evidence="5">Queuosine biosynthesis protein QueA</fullName>
    </alternativeName>
</protein>
<dbReference type="GO" id="GO:0005737">
    <property type="term" value="C:cytoplasm"/>
    <property type="evidence" value="ECO:0007669"/>
    <property type="project" value="UniProtKB-SubCell"/>
</dbReference>
<comment type="function">
    <text evidence="5">Transfers and isomerizes the ribose moiety from AdoMet to the 7-aminomethyl group of 7-deazaguanine (preQ1-tRNA) to give epoxyqueuosine (oQ-tRNA).</text>
</comment>
<keyword evidence="2 5" id="KW-0808">Transferase</keyword>
<dbReference type="InterPro" id="IPR036100">
    <property type="entry name" value="QueA_sf"/>
</dbReference>
<dbReference type="InterPro" id="IPR042118">
    <property type="entry name" value="QueA_dom1"/>
</dbReference>
<evidence type="ECO:0000313" key="6">
    <source>
        <dbReference type="EMBL" id="CUT03562.1"/>
    </source>
</evidence>
<dbReference type="NCBIfam" id="NF001140">
    <property type="entry name" value="PRK00147.1"/>
    <property type="match status" value="1"/>
</dbReference>
<dbReference type="HAMAP" id="MF_00113">
    <property type="entry name" value="QueA"/>
    <property type="match status" value="1"/>
</dbReference>
<name>A0A0P1NW54_9BACT</name>
<keyword evidence="6" id="KW-0413">Isomerase</keyword>
<dbReference type="Gene3D" id="2.40.10.240">
    <property type="entry name" value="QueA-like"/>
    <property type="match status" value="1"/>
</dbReference>
<dbReference type="SUPFAM" id="SSF111337">
    <property type="entry name" value="QueA-like"/>
    <property type="match status" value="1"/>
</dbReference>
<dbReference type="RefSeq" id="WP_092350460.1">
    <property type="nucleotide sequence ID" value="NZ_CZVW01000017.1"/>
</dbReference>